<dbReference type="Pfam" id="PF11457">
    <property type="entry name" value="DUF3021"/>
    <property type="match status" value="1"/>
</dbReference>
<keyword evidence="1" id="KW-0472">Membrane</keyword>
<evidence type="ECO:0000256" key="1">
    <source>
        <dbReference type="SAM" id="Phobius"/>
    </source>
</evidence>
<dbReference type="OrthoDB" id="1698302at2"/>
<feature type="transmembrane region" description="Helical" evidence="1">
    <location>
        <begin position="7"/>
        <end position="33"/>
    </location>
</feature>
<keyword evidence="5" id="KW-1185">Reference proteome</keyword>
<sequence length="152" mass="17641">MKNTKRFINYLFTFATEGIFIGLMISIFCSYASHSSVYVPSSPSFTTNFSNLLNAFTASIILWAVTGIFFGFGSFIFTINHWSLLKKTVINFFTYYFGFVFLALLAGWVSLDLINFTKFTVIFVIIYLICWYYNYHKIAKEIANINHKIKKE</sequence>
<evidence type="ECO:0000313" key="2">
    <source>
        <dbReference type="EMBL" id="KJY57049.1"/>
    </source>
</evidence>
<organism evidence="2 4">
    <name type="scientific">Lactobacillus melliventris</name>
    <dbReference type="NCBI Taxonomy" id="1218507"/>
    <lineage>
        <taxon>Bacteria</taxon>
        <taxon>Bacillati</taxon>
        <taxon>Bacillota</taxon>
        <taxon>Bacilli</taxon>
        <taxon>Lactobacillales</taxon>
        <taxon>Lactobacillaceae</taxon>
        <taxon>Lactobacillus</taxon>
    </lineage>
</organism>
<dbReference type="Proteomes" id="UP000247698">
    <property type="component" value="Unassembled WGS sequence"/>
</dbReference>
<dbReference type="InterPro" id="IPR021560">
    <property type="entry name" value="DUF3021"/>
</dbReference>
<keyword evidence="1" id="KW-0812">Transmembrane</keyword>
<evidence type="ECO:0000313" key="5">
    <source>
        <dbReference type="Proteomes" id="UP000247698"/>
    </source>
</evidence>
<dbReference type="PATRIC" id="fig|1218507.3.peg.739"/>
<gene>
    <name evidence="3" type="ORF">DK873_03300</name>
    <name evidence="2" type="ORF">JF74_05720</name>
</gene>
<dbReference type="EMBL" id="JXLI01000009">
    <property type="protein sequence ID" value="KJY57049.1"/>
    <property type="molecule type" value="Genomic_DNA"/>
</dbReference>
<proteinExistence type="predicted"/>
<feature type="transmembrane region" description="Helical" evidence="1">
    <location>
        <begin position="89"/>
        <end position="110"/>
    </location>
</feature>
<comment type="caution">
    <text evidence="2">The sequence shown here is derived from an EMBL/GenBank/DDBJ whole genome shotgun (WGS) entry which is preliminary data.</text>
</comment>
<reference evidence="3 5" key="2">
    <citation type="submission" date="2018-05" db="EMBL/GenBank/DDBJ databases">
        <title>Reference genomes for bee gut microbiota database.</title>
        <authorList>
            <person name="Ellegaard K.M."/>
        </authorList>
    </citation>
    <scope>NUCLEOTIDE SEQUENCE [LARGE SCALE GENOMIC DNA]</scope>
    <source>
        <strain evidence="3 5">ESL0184</strain>
    </source>
</reference>
<dbReference type="EMBL" id="QGLG01000002">
    <property type="protein sequence ID" value="PXY84195.1"/>
    <property type="molecule type" value="Genomic_DNA"/>
</dbReference>
<feature type="transmembrane region" description="Helical" evidence="1">
    <location>
        <begin position="116"/>
        <end position="135"/>
    </location>
</feature>
<name>A0A0F4LFM7_9LACO</name>
<dbReference type="Proteomes" id="UP000033531">
    <property type="component" value="Unassembled WGS sequence"/>
</dbReference>
<evidence type="ECO:0000313" key="3">
    <source>
        <dbReference type="EMBL" id="PXY84195.1"/>
    </source>
</evidence>
<accession>A0A0F4LFM7</accession>
<protein>
    <submittedName>
        <fullName evidence="3">DUF3021 domain-containing protein</fullName>
    </submittedName>
</protein>
<reference evidence="2 4" key="1">
    <citation type="submission" date="2015-01" db="EMBL/GenBank/DDBJ databases">
        <title>Comparative genomics of the lactic acid bacteria isolated from the honey bee gut.</title>
        <authorList>
            <person name="Ellegaard K.M."/>
            <person name="Tamarit D."/>
            <person name="Javelind E."/>
            <person name="Olofsson T."/>
            <person name="Andersson S.G."/>
            <person name="Vasquez A."/>
        </authorList>
    </citation>
    <scope>NUCLEOTIDE SEQUENCE [LARGE SCALE GENOMIC DNA]</scope>
    <source>
        <strain evidence="2 4">Hma8</strain>
    </source>
</reference>
<dbReference type="HOGENOM" id="CLU_103763_1_0_9"/>
<keyword evidence="1" id="KW-1133">Transmembrane helix</keyword>
<dbReference type="AlphaFoldDB" id="A0A0F4LFM7"/>
<evidence type="ECO:0000313" key="4">
    <source>
        <dbReference type="Proteomes" id="UP000033531"/>
    </source>
</evidence>
<feature type="transmembrane region" description="Helical" evidence="1">
    <location>
        <begin position="53"/>
        <end position="77"/>
    </location>
</feature>
<dbReference type="RefSeq" id="WP_046324537.1">
    <property type="nucleotide sequence ID" value="NZ_JBHTMT010000003.1"/>
</dbReference>
<dbReference type="STRING" id="1218507.JF74_05720"/>